<organism evidence="1 2">
    <name type="scientific">Richelia intracellularis HH01</name>
    <dbReference type="NCBI Taxonomy" id="1165094"/>
    <lineage>
        <taxon>Bacteria</taxon>
        <taxon>Bacillati</taxon>
        <taxon>Cyanobacteriota</taxon>
        <taxon>Cyanophyceae</taxon>
        <taxon>Nostocales</taxon>
        <taxon>Nostocaceae</taxon>
        <taxon>Richelia</taxon>
    </lineage>
</organism>
<dbReference type="EMBL" id="CAIY01000044">
    <property type="protein sequence ID" value="CCH67484.1"/>
    <property type="molecule type" value="Genomic_DNA"/>
</dbReference>
<dbReference type="Proteomes" id="UP000053051">
    <property type="component" value="Unassembled WGS sequence"/>
</dbReference>
<evidence type="ECO:0000313" key="2">
    <source>
        <dbReference type="Proteomes" id="UP000053051"/>
    </source>
</evidence>
<protein>
    <submittedName>
        <fullName evidence="1">Uncharacterized protein</fullName>
    </submittedName>
</protein>
<evidence type="ECO:0000313" key="1">
    <source>
        <dbReference type="EMBL" id="CCH67484.1"/>
    </source>
</evidence>
<accession>M1WSI8</accession>
<comment type="caution">
    <text evidence="1">The sequence shown here is derived from an EMBL/GenBank/DDBJ whole genome shotgun (WGS) entry which is preliminary data.</text>
</comment>
<reference evidence="1 2" key="1">
    <citation type="submission" date="2012-05" db="EMBL/GenBank/DDBJ databases">
        <authorList>
            <person name="Hilton J."/>
        </authorList>
    </citation>
    <scope>NUCLEOTIDE SEQUENCE [LARGE SCALE GENOMIC DNA]</scope>
    <source>
        <strain evidence="1 2">HH01</strain>
    </source>
</reference>
<sequence length="112" mass="12645">MRGFASINHDNEDLSSIPFDLSINNILLETSSIFKTLEGDNNSDEEMARASKNLSGLLTHESENFYSETKNLYLQEVQGGDLLGNQCIEDSLEDENLLIELLDISQSWKDCR</sequence>
<dbReference type="AlphaFoldDB" id="M1WSI8"/>
<keyword evidence="2" id="KW-1185">Reference proteome</keyword>
<reference evidence="2" key="2">
    <citation type="submission" date="2016-01" db="EMBL/GenBank/DDBJ databases">
        <title>Diatom-associated endosymboitic cyanobacterium lacks core nitrogen metabolism enzymes.</title>
        <authorList>
            <person name="Hilton J.A."/>
            <person name="Foster R.A."/>
            <person name="Tripp H.J."/>
            <person name="Carter B.J."/>
            <person name="Zehr J.P."/>
            <person name="Villareal T.A."/>
        </authorList>
    </citation>
    <scope>NUCLEOTIDE SEQUENCE [LARGE SCALE GENOMIC DNA]</scope>
    <source>
        <strain evidence="2">HH01</strain>
    </source>
</reference>
<name>M1WSI8_9NOST</name>
<proteinExistence type="predicted"/>
<gene>
    <name evidence="1" type="ORF">RINTHH_13290</name>
</gene>